<feature type="transmembrane region" description="Helical" evidence="4">
    <location>
        <begin position="12"/>
        <end position="29"/>
    </location>
</feature>
<dbReference type="PANTHER" id="PTHR45138">
    <property type="entry name" value="REGULATORY COMPONENTS OF SENSORY TRANSDUCTION SYSTEM"/>
    <property type="match status" value="1"/>
</dbReference>
<dbReference type="RefSeq" id="WP_141345878.1">
    <property type="nucleotide sequence ID" value="NZ_BJLF01000010.1"/>
</dbReference>
<dbReference type="PANTHER" id="PTHR45138:SF9">
    <property type="entry name" value="DIGUANYLATE CYCLASE DGCM-RELATED"/>
    <property type="match status" value="1"/>
</dbReference>
<evidence type="ECO:0000256" key="4">
    <source>
        <dbReference type="SAM" id="Phobius"/>
    </source>
</evidence>
<dbReference type="AlphaFoldDB" id="A0A4Y3HWI2"/>
<evidence type="ECO:0000256" key="3">
    <source>
        <dbReference type="ARBA" id="ARBA00034247"/>
    </source>
</evidence>
<evidence type="ECO:0000256" key="2">
    <source>
        <dbReference type="ARBA" id="ARBA00012528"/>
    </source>
</evidence>
<keyword evidence="4" id="KW-0472">Membrane</keyword>
<feature type="domain" description="GGDEF" evidence="5">
    <location>
        <begin position="336"/>
        <end position="455"/>
    </location>
</feature>
<protein>
    <recommendedName>
        <fullName evidence="2">diguanylate cyclase</fullName>
        <ecNumber evidence="2">2.7.7.65</ecNumber>
    </recommendedName>
</protein>
<keyword evidence="4" id="KW-0812">Transmembrane</keyword>
<dbReference type="EMBL" id="BJLF01000010">
    <property type="protein sequence ID" value="GEA51486.1"/>
    <property type="molecule type" value="Genomic_DNA"/>
</dbReference>
<evidence type="ECO:0000256" key="1">
    <source>
        <dbReference type="ARBA" id="ARBA00004533"/>
    </source>
</evidence>
<gene>
    <name evidence="6" type="ORF">VIN01S_22900</name>
</gene>
<keyword evidence="7" id="KW-1185">Reference proteome</keyword>
<dbReference type="GO" id="GO:0052621">
    <property type="term" value="F:diguanylate cyclase activity"/>
    <property type="evidence" value="ECO:0007669"/>
    <property type="project" value="UniProtKB-EC"/>
</dbReference>
<dbReference type="SUPFAM" id="SSF55073">
    <property type="entry name" value="Nucleotide cyclase"/>
    <property type="match status" value="1"/>
</dbReference>
<dbReference type="NCBIfam" id="TIGR00254">
    <property type="entry name" value="GGDEF"/>
    <property type="match status" value="1"/>
</dbReference>
<dbReference type="Proteomes" id="UP000318717">
    <property type="component" value="Unassembled WGS sequence"/>
</dbReference>
<comment type="subcellular location">
    <subcellularLocation>
        <location evidence="1">Cell inner membrane</location>
    </subcellularLocation>
</comment>
<accession>A0A4Y3HWI2</accession>
<dbReference type="Gene3D" id="3.30.70.270">
    <property type="match status" value="1"/>
</dbReference>
<dbReference type="CDD" id="cd01949">
    <property type="entry name" value="GGDEF"/>
    <property type="match status" value="1"/>
</dbReference>
<dbReference type="EC" id="2.7.7.65" evidence="2"/>
<dbReference type="InterPro" id="IPR029151">
    <property type="entry name" value="Sensor-like_sf"/>
</dbReference>
<dbReference type="InterPro" id="IPR029787">
    <property type="entry name" value="Nucleotide_cyclase"/>
</dbReference>
<organism evidence="6 7">
    <name type="scientific">Vibrio inusitatus NBRC 102082</name>
    <dbReference type="NCBI Taxonomy" id="1219070"/>
    <lineage>
        <taxon>Bacteria</taxon>
        <taxon>Pseudomonadati</taxon>
        <taxon>Pseudomonadota</taxon>
        <taxon>Gammaproteobacteria</taxon>
        <taxon>Vibrionales</taxon>
        <taxon>Vibrionaceae</taxon>
        <taxon>Vibrio</taxon>
    </lineage>
</organism>
<evidence type="ECO:0000259" key="5">
    <source>
        <dbReference type="PROSITE" id="PS50887"/>
    </source>
</evidence>
<reference evidence="6 7" key="1">
    <citation type="submission" date="2019-06" db="EMBL/GenBank/DDBJ databases">
        <title>Whole genome shotgun sequence of Vibrio inusitatus NBRC 102082.</title>
        <authorList>
            <person name="Hosoyama A."/>
            <person name="Uohara A."/>
            <person name="Ohji S."/>
            <person name="Ichikawa N."/>
        </authorList>
    </citation>
    <scope>NUCLEOTIDE SEQUENCE [LARGE SCALE GENOMIC DNA]</scope>
    <source>
        <strain evidence="6 7">NBRC 102082</strain>
    </source>
</reference>
<comment type="catalytic activity">
    <reaction evidence="3">
        <text>2 GTP = 3',3'-c-di-GMP + 2 diphosphate</text>
        <dbReference type="Rhea" id="RHEA:24898"/>
        <dbReference type="ChEBI" id="CHEBI:33019"/>
        <dbReference type="ChEBI" id="CHEBI:37565"/>
        <dbReference type="ChEBI" id="CHEBI:58805"/>
        <dbReference type="EC" id="2.7.7.65"/>
    </reaction>
</comment>
<dbReference type="InterPro" id="IPR043128">
    <property type="entry name" value="Rev_trsase/Diguanyl_cyclase"/>
</dbReference>
<dbReference type="OrthoDB" id="6395678at2"/>
<dbReference type="InterPro" id="IPR050469">
    <property type="entry name" value="Diguanylate_Cyclase"/>
</dbReference>
<comment type="caution">
    <text evidence="6">The sequence shown here is derived from an EMBL/GenBank/DDBJ whole genome shotgun (WGS) entry which is preliminary data.</text>
</comment>
<name>A0A4Y3HWI2_9VIBR</name>
<evidence type="ECO:0000313" key="7">
    <source>
        <dbReference type="Proteomes" id="UP000318717"/>
    </source>
</evidence>
<dbReference type="InterPro" id="IPR000160">
    <property type="entry name" value="GGDEF_dom"/>
</dbReference>
<dbReference type="Pfam" id="PF00990">
    <property type="entry name" value="GGDEF"/>
    <property type="match status" value="1"/>
</dbReference>
<dbReference type="PROSITE" id="PS51257">
    <property type="entry name" value="PROKAR_LIPOPROTEIN"/>
    <property type="match status" value="1"/>
</dbReference>
<dbReference type="GO" id="GO:0005886">
    <property type="term" value="C:plasma membrane"/>
    <property type="evidence" value="ECO:0007669"/>
    <property type="project" value="UniProtKB-SubCell"/>
</dbReference>
<dbReference type="SMART" id="SM00267">
    <property type="entry name" value="GGDEF"/>
    <property type="match status" value="1"/>
</dbReference>
<dbReference type="PROSITE" id="PS50887">
    <property type="entry name" value="GGDEF"/>
    <property type="match status" value="1"/>
</dbReference>
<dbReference type="CDD" id="cd18773">
    <property type="entry name" value="PDC1_HK_sensor"/>
    <property type="match status" value="1"/>
</dbReference>
<evidence type="ECO:0000313" key="6">
    <source>
        <dbReference type="EMBL" id="GEA51486.1"/>
    </source>
</evidence>
<dbReference type="SUPFAM" id="SSF103190">
    <property type="entry name" value="Sensory domain-like"/>
    <property type="match status" value="1"/>
</dbReference>
<sequence>MQKEKNLTKTLIISTFISTIIFISCLIIFSKPLISYRLDGTLRNLNEITNQAEFMEFHGKEVQRIFLEHGDDFIGIANHISHDGIVSLSVPEDLNVNPAITQLRDSDFAAHLLPFIRGKMGALNQDKMYYLFLDEEDLVITMRNIEGLGKRDEPFAVRCQFYSYCSDNRQRNNNDEINVIVSDFYRDLLTDKHVITMSYPIFDKTGQHAFDFNLDIYAQWFSEYIKINNNNNDYRILDVINKEHQDFIFSYVHPIIISEQKLILFHYSFIEYLIESFWIFIISFIASISVVNFYFTLRSDKQEFEQTKRIMYQDSLTGLSDRKLLKREDIRTRLNKGGSLIYVDVNKLKYVNDNFGHEAGDAVITYVAKFLKSKIRSTDICIRMGGDEFLIILVECTKTKANKIMAELESIGEQKMNKVIGNVSISLGCETFTTIEDFDSAITSADNKMYQHKKS</sequence>
<feature type="transmembrane region" description="Helical" evidence="4">
    <location>
        <begin position="277"/>
        <end position="297"/>
    </location>
</feature>
<keyword evidence="4" id="KW-1133">Transmembrane helix</keyword>
<proteinExistence type="predicted"/>